<keyword evidence="13" id="KW-1185">Reference proteome</keyword>
<dbReference type="STRING" id="105559.Nwat_2911"/>
<accession>D8KBK6</accession>
<keyword evidence="6 9" id="KW-0482">Metalloprotease</keyword>
<dbReference type="CDD" id="cd06456">
    <property type="entry name" value="M3A_DCP"/>
    <property type="match status" value="1"/>
</dbReference>
<comment type="catalytic activity">
    <reaction evidence="7">
        <text>Hydrolysis of oligopeptides, with broad specificity. Gly or Ala commonly occur as P1 or P1' residues, but more distant residues are also important, as is shown by the fact that Z-Gly-Pro-Gly-|-Gly-Pro-Ala is cleaved, but not Z-(Gly)(5).</text>
        <dbReference type="EC" id="3.4.24.70"/>
    </reaction>
</comment>
<dbReference type="RefSeq" id="WP_013221717.1">
    <property type="nucleotide sequence ID" value="NC_014315.1"/>
</dbReference>
<evidence type="ECO:0000256" key="8">
    <source>
        <dbReference type="ARBA" id="ARBA00026100"/>
    </source>
</evidence>
<dbReference type="FunFam" id="3.40.390.10:FF:000009">
    <property type="entry name" value="Oligopeptidase A"/>
    <property type="match status" value="1"/>
</dbReference>
<dbReference type="Proteomes" id="UP000000393">
    <property type="component" value="Chromosome"/>
</dbReference>
<dbReference type="EMBL" id="CP002086">
    <property type="protein sequence ID" value="ADJ29653.1"/>
    <property type="molecule type" value="Genomic_DNA"/>
</dbReference>
<dbReference type="OrthoDB" id="9773538at2"/>
<feature type="domain" description="Oligopeptidase A N-terminal" evidence="11">
    <location>
        <begin position="46"/>
        <end position="149"/>
    </location>
</feature>
<evidence type="ECO:0000313" key="13">
    <source>
        <dbReference type="Proteomes" id="UP000000393"/>
    </source>
</evidence>
<reference evidence="12 13" key="1">
    <citation type="submission" date="2010-06" db="EMBL/GenBank/DDBJ databases">
        <title>Complete sequence of chromosome of Nitrosococcus watsoni C-113.</title>
        <authorList>
            <consortium name="US DOE Joint Genome Institute"/>
            <person name="Lucas S."/>
            <person name="Copeland A."/>
            <person name="Lapidus A."/>
            <person name="Cheng J.-F."/>
            <person name="Bruce D."/>
            <person name="Goodwin L."/>
            <person name="Pitluck S."/>
            <person name="Malfatti S.A."/>
            <person name="Chain P.S.G."/>
            <person name="Land M."/>
            <person name="Hauser L."/>
            <person name="Kyrpides N."/>
            <person name="Ivanova N."/>
            <person name="Cambell M.A."/>
            <person name="Heidelberg J.F."/>
            <person name="Klotz M.G."/>
            <person name="Woyke T."/>
        </authorList>
    </citation>
    <scope>NUCLEOTIDE SEQUENCE [LARGE SCALE GENOMIC DNA]</scope>
    <source>
        <strain evidence="12 13">C-113</strain>
    </source>
</reference>
<dbReference type="GO" id="GO:0005829">
    <property type="term" value="C:cytosol"/>
    <property type="evidence" value="ECO:0007669"/>
    <property type="project" value="UniProtKB-ARBA"/>
</dbReference>
<dbReference type="GO" id="GO:0046872">
    <property type="term" value="F:metal ion binding"/>
    <property type="evidence" value="ECO:0007669"/>
    <property type="project" value="UniProtKB-UniRule"/>
</dbReference>
<dbReference type="MEROPS" id="M03.004"/>
<evidence type="ECO:0000259" key="11">
    <source>
        <dbReference type="Pfam" id="PF19310"/>
    </source>
</evidence>
<dbReference type="InterPro" id="IPR001567">
    <property type="entry name" value="Pept_M3A_M3B_dom"/>
</dbReference>
<evidence type="ECO:0000256" key="2">
    <source>
        <dbReference type="ARBA" id="ARBA00022670"/>
    </source>
</evidence>
<gene>
    <name evidence="12" type="ordered locus">Nwat_2911</name>
</gene>
<evidence type="ECO:0000313" key="12">
    <source>
        <dbReference type="EMBL" id="ADJ29653.1"/>
    </source>
</evidence>
<comment type="similarity">
    <text evidence="1 9">Belongs to the peptidase M3 family.</text>
</comment>
<evidence type="ECO:0000256" key="9">
    <source>
        <dbReference type="RuleBase" id="RU003435"/>
    </source>
</evidence>
<dbReference type="Pfam" id="PF01432">
    <property type="entry name" value="Peptidase_M3"/>
    <property type="match status" value="1"/>
</dbReference>
<dbReference type="PANTHER" id="PTHR11804:SF84">
    <property type="entry name" value="SACCHAROLYSIN"/>
    <property type="match status" value="1"/>
</dbReference>
<dbReference type="InterPro" id="IPR024077">
    <property type="entry name" value="Neurolysin/TOP_dom2"/>
</dbReference>
<dbReference type="eggNOG" id="COG0339">
    <property type="taxonomic scope" value="Bacteria"/>
</dbReference>
<dbReference type="InterPro" id="IPR024079">
    <property type="entry name" value="MetalloPept_cat_dom_sf"/>
</dbReference>
<dbReference type="GO" id="GO:0004222">
    <property type="term" value="F:metalloendopeptidase activity"/>
    <property type="evidence" value="ECO:0007669"/>
    <property type="project" value="UniProtKB-EC"/>
</dbReference>
<evidence type="ECO:0000256" key="4">
    <source>
        <dbReference type="ARBA" id="ARBA00022801"/>
    </source>
</evidence>
<protein>
    <recommendedName>
        <fullName evidence="8">oligopeptidase A</fullName>
        <ecNumber evidence="8">3.4.24.70</ecNumber>
    </recommendedName>
</protein>
<keyword evidence="4 9" id="KW-0378">Hydrolase</keyword>
<feature type="domain" description="Peptidase M3A/M3B catalytic" evidence="10">
    <location>
        <begin position="224"/>
        <end position="676"/>
    </location>
</feature>
<dbReference type="KEGG" id="nwa:Nwat_2911"/>
<dbReference type="Gene3D" id="1.10.1370.10">
    <property type="entry name" value="Neurolysin, domain 3"/>
    <property type="match status" value="1"/>
</dbReference>
<dbReference type="GO" id="GO:0006508">
    <property type="term" value="P:proteolysis"/>
    <property type="evidence" value="ECO:0007669"/>
    <property type="project" value="UniProtKB-KW"/>
</dbReference>
<keyword evidence="3 9" id="KW-0479">Metal-binding</keyword>
<dbReference type="SUPFAM" id="SSF55486">
    <property type="entry name" value="Metalloproteases ('zincins'), catalytic domain"/>
    <property type="match status" value="1"/>
</dbReference>
<dbReference type="InterPro" id="IPR034005">
    <property type="entry name" value="M3A_DCP"/>
</dbReference>
<evidence type="ECO:0000256" key="5">
    <source>
        <dbReference type="ARBA" id="ARBA00022833"/>
    </source>
</evidence>
<dbReference type="InterPro" id="IPR024080">
    <property type="entry name" value="Neurolysin/TOP_N"/>
</dbReference>
<sequence length="679" mass="77105">MSNPLLEFASLPPFSKIQPAHAESAIDCVLAEGRTLIEQLLTRPAAYTWDNLVQPLEELQERLDRVWSPISHMNAVVNNDELRRAYNACLPKLSEFTTELRQNEGLYRAFQTIAEGAEYSSLSIPQQKIIANALRDFRLSGVILPSEKKTRFKAIQQRLVGLSAKFEENLLDATQAWRKHLTDEVALAGLPEGARTQARQAAERAGLEGWLLTLEAPSYIAVTTYADDPELREELYTAFVTRASDQGLHGGRWDNTRIMEEILALRHEVAQLLGFANYAERSLATKMAANTQQVLDFLNDLSARSKKVAERDFAEIQFFAQAQYGVDELQVWDVAYYGEKLRQHKYAVSQEELKPYFPAQQVLGGLFTIVNYLYGLDIRERKDVDTWHPEVRFFDIFDDSGELRGRFYLDLYARSNKRGGAWMDDCLSRKRQGSQLQIPVAYLTCNLTPPVGDKPALFTHNEVITLFHEFGHGLHHLLTKVDYPSVAGIGGVLWDAVELPSQFMENWCWQREALDLIARHVETDEPLPGKLFERMLAAKNFLSGMMMVRQLEFALFDFRLHLEYDPAKGARIDEMLQEVRAQVAVVKPPPFNRFAHSFSHIFAGGYAAGYYSYKWAEVLSADAFSRFEEEGIFDRQAGGAFMSSILEQGGSRDPLELFIEFRGREPVIDALLRHSGIAA</sequence>
<proteinExistence type="inferred from homology"/>
<evidence type="ECO:0000256" key="7">
    <source>
        <dbReference type="ARBA" id="ARBA00024603"/>
    </source>
</evidence>
<keyword evidence="2 9" id="KW-0645">Protease</keyword>
<keyword evidence="5 9" id="KW-0862">Zinc</keyword>
<name>D8KBK6_NITWC</name>
<evidence type="ECO:0000256" key="3">
    <source>
        <dbReference type="ARBA" id="ARBA00022723"/>
    </source>
</evidence>
<organism evidence="12 13">
    <name type="scientific">Nitrosococcus watsoni (strain C-113)</name>
    <dbReference type="NCBI Taxonomy" id="105559"/>
    <lineage>
        <taxon>Bacteria</taxon>
        <taxon>Pseudomonadati</taxon>
        <taxon>Pseudomonadota</taxon>
        <taxon>Gammaproteobacteria</taxon>
        <taxon>Chromatiales</taxon>
        <taxon>Chromatiaceae</taxon>
        <taxon>Nitrosococcus</taxon>
    </lineage>
</organism>
<dbReference type="Gene3D" id="1.20.1050.40">
    <property type="entry name" value="Endopeptidase. Chain P, domain 1"/>
    <property type="match status" value="1"/>
</dbReference>
<evidence type="ECO:0000256" key="6">
    <source>
        <dbReference type="ARBA" id="ARBA00023049"/>
    </source>
</evidence>
<evidence type="ECO:0000256" key="1">
    <source>
        <dbReference type="ARBA" id="ARBA00006040"/>
    </source>
</evidence>
<dbReference type="InterPro" id="IPR045666">
    <property type="entry name" value="OpdA_N"/>
</dbReference>
<evidence type="ECO:0000259" key="10">
    <source>
        <dbReference type="Pfam" id="PF01432"/>
    </source>
</evidence>
<dbReference type="GO" id="GO:0006518">
    <property type="term" value="P:peptide metabolic process"/>
    <property type="evidence" value="ECO:0007669"/>
    <property type="project" value="TreeGrafter"/>
</dbReference>
<dbReference type="AlphaFoldDB" id="D8KBK6"/>
<dbReference type="HOGENOM" id="CLU_001805_4_1_6"/>
<dbReference type="Gene3D" id="3.40.390.10">
    <property type="entry name" value="Collagenase (Catalytic Domain)"/>
    <property type="match status" value="1"/>
</dbReference>
<dbReference type="EC" id="3.4.24.70" evidence="8"/>
<dbReference type="Pfam" id="PF19310">
    <property type="entry name" value="TOP_N"/>
    <property type="match status" value="1"/>
</dbReference>
<dbReference type="InterPro" id="IPR045090">
    <property type="entry name" value="Pept_M3A_M3B"/>
</dbReference>
<dbReference type="PANTHER" id="PTHR11804">
    <property type="entry name" value="PROTEASE M3 THIMET OLIGOPEPTIDASE-RELATED"/>
    <property type="match status" value="1"/>
</dbReference>
<comment type="cofactor">
    <cofactor evidence="9">
        <name>Zn(2+)</name>
        <dbReference type="ChEBI" id="CHEBI:29105"/>
    </cofactor>
    <text evidence="9">Binds 1 zinc ion.</text>
</comment>
<dbReference type="NCBIfam" id="NF008159">
    <property type="entry name" value="PRK10911.1"/>
    <property type="match status" value="1"/>
</dbReference>